<dbReference type="Pfam" id="PF14579">
    <property type="entry name" value="HHH_6"/>
    <property type="match status" value="1"/>
</dbReference>
<dbReference type="NCBIfam" id="NF004225">
    <property type="entry name" value="PRK05672.1"/>
    <property type="match status" value="1"/>
</dbReference>
<evidence type="ECO:0000256" key="4">
    <source>
        <dbReference type="ARBA" id="ARBA00022705"/>
    </source>
</evidence>
<evidence type="ECO:0000256" key="7">
    <source>
        <dbReference type="ARBA" id="ARBA00023204"/>
    </source>
</evidence>
<evidence type="ECO:0000313" key="12">
    <source>
        <dbReference type="EMBL" id="QEA14191.1"/>
    </source>
</evidence>
<dbReference type="InterPro" id="IPR029460">
    <property type="entry name" value="DNAPol_HHH"/>
</dbReference>
<dbReference type="Gene3D" id="3.20.20.140">
    <property type="entry name" value="Metal-dependent hydrolases"/>
    <property type="match status" value="1"/>
</dbReference>
<evidence type="ECO:0000256" key="1">
    <source>
        <dbReference type="ARBA" id="ARBA00022490"/>
    </source>
</evidence>
<comment type="catalytic activity">
    <reaction evidence="8 9">
        <text>DNA(n) + a 2'-deoxyribonucleoside 5'-triphosphate = DNA(n+1) + diphosphate</text>
        <dbReference type="Rhea" id="RHEA:22508"/>
        <dbReference type="Rhea" id="RHEA-COMP:17339"/>
        <dbReference type="Rhea" id="RHEA-COMP:17340"/>
        <dbReference type="ChEBI" id="CHEBI:33019"/>
        <dbReference type="ChEBI" id="CHEBI:61560"/>
        <dbReference type="ChEBI" id="CHEBI:173112"/>
        <dbReference type="EC" id="2.7.7.7"/>
    </reaction>
</comment>
<dbReference type="InterPro" id="IPR023073">
    <property type="entry name" value="DnaE2"/>
</dbReference>
<dbReference type="GO" id="GO:0005737">
    <property type="term" value="C:cytoplasm"/>
    <property type="evidence" value="ECO:0007669"/>
    <property type="project" value="UniProtKB-SubCell"/>
</dbReference>
<keyword evidence="5 9" id="KW-0227">DNA damage</keyword>
<dbReference type="EMBL" id="CP042344">
    <property type="protein sequence ID" value="QEA14191.1"/>
    <property type="molecule type" value="Genomic_DNA"/>
</dbReference>
<keyword evidence="7 9" id="KW-0234">DNA repair</keyword>
<evidence type="ECO:0000313" key="13">
    <source>
        <dbReference type="Proteomes" id="UP000321199"/>
    </source>
</evidence>
<dbReference type="InterPro" id="IPR004013">
    <property type="entry name" value="PHP_dom"/>
</dbReference>
<dbReference type="InterPro" id="IPR011708">
    <property type="entry name" value="DNA_pol3_alpha_NTPase_dom"/>
</dbReference>
<accession>A0A5B8RX96</accession>
<evidence type="ECO:0000256" key="3">
    <source>
        <dbReference type="ARBA" id="ARBA00022695"/>
    </source>
</evidence>
<feature type="domain" description="Polymerase/histidinol phosphatase N-terminal" evidence="11">
    <location>
        <begin position="50"/>
        <end position="125"/>
    </location>
</feature>
<dbReference type="PANTHER" id="PTHR32294:SF4">
    <property type="entry name" value="ERROR-PRONE DNA POLYMERASE"/>
    <property type="match status" value="1"/>
</dbReference>
<comment type="similarity">
    <text evidence="9">Belongs to the DNA polymerase type-C family. DnaE2 subfamily.</text>
</comment>
<evidence type="ECO:0000259" key="11">
    <source>
        <dbReference type="SMART" id="SM00481"/>
    </source>
</evidence>
<dbReference type="Pfam" id="PF07733">
    <property type="entry name" value="DNA_pol3_alpha"/>
    <property type="match status" value="1"/>
</dbReference>
<dbReference type="InterPro" id="IPR040982">
    <property type="entry name" value="DNA_pol3_finger"/>
</dbReference>
<dbReference type="AlphaFoldDB" id="A0A5B8RX96"/>
<dbReference type="Pfam" id="PF17657">
    <property type="entry name" value="DNA_pol3_finger"/>
    <property type="match status" value="1"/>
</dbReference>
<dbReference type="HAMAP" id="MF_01902">
    <property type="entry name" value="DNApol_error_prone"/>
    <property type="match status" value="1"/>
</dbReference>
<evidence type="ECO:0000256" key="10">
    <source>
        <dbReference type="SAM" id="MobiDB-lite"/>
    </source>
</evidence>
<dbReference type="SUPFAM" id="SSF89550">
    <property type="entry name" value="PHP domain-like"/>
    <property type="match status" value="1"/>
</dbReference>
<dbReference type="Pfam" id="PF02811">
    <property type="entry name" value="PHP"/>
    <property type="match status" value="1"/>
</dbReference>
<dbReference type="CDD" id="cd04485">
    <property type="entry name" value="DnaE_OBF"/>
    <property type="match status" value="1"/>
</dbReference>
<organism evidence="12 13">
    <name type="scientific">Comamonas flocculans</name>
    <dbReference type="NCBI Taxonomy" id="2597701"/>
    <lineage>
        <taxon>Bacteria</taxon>
        <taxon>Pseudomonadati</taxon>
        <taxon>Pseudomonadota</taxon>
        <taxon>Betaproteobacteria</taxon>
        <taxon>Burkholderiales</taxon>
        <taxon>Comamonadaceae</taxon>
        <taxon>Comamonas</taxon>
    </lineage>
</organism>
<comment type="function">
    <text evidence="9">DNA polymerase involved in damage-induced mutagenesis and translesion synthesis (TLS). It is not the major replicative DNA polymerase.</text>
</comment>
<dbReference type="GO" id="GO:0008408">
    <property type="term" value="F:3'-5' exonuclease activity"/>
    <property type="evidence" value="ECO:0007669"/>
    <property type="project" value="InterPro"/>
</dbReference>
<comment type="subcellular location">
    <subcellularLocation>
        <location evidence="9">Cytoplasm</location>
    </subcellularLocation>
</comment>
<keyword evidence="3 9" id="KW-0548">Nucleotidyltransferase</keyword>
<dbReference type="Proteomes" id="UP000321199">
    <property type="component" value="Chromosome"/>
</dbReference>
<keyword evidence="4 9" id="KW-0235">DNA replication</keyword>
<dbReference type="SMART" id="SM00481">
    <property type="entry name" value="POLIIIAc"/>
    <property type="match status" value="1"/>
</dbReference>
<gene>
    <name evidence="9" type="primary">dnaE2</name>
    <name evidence="12" type="ORF">FOZ74_14775</name>
</gene>
<reference evidence="12 13" key="1">
    <citation type="submission" date="2019-07" db="EMBL/GenBank/DDBJ databases">
        <title>Complete genome sequence of Comamonas sp. NLF 7-7 isolated from livestock.</title>
        <authorList>
            <person name="Kim D.H."/>
            <person name="Kim J.G."/>
        </authorList>
    </citation>
    <scope>NUCLEOTIDE SEQUENCE [LARGE SCALE GENOMIC DNA]</scope>
    <source>
        <strain evidence="12 13">NLF 7-7</strain>
    </source>
</reference>
<evidence type="ECO:0000256" key="2">
    <source>
        <dbReference type="ARBA" id="ARBA00022679"/>
    </source>
</evidence>
<evidence type="ECO:0000256" key="8">
    <source>
        <dbReference type="ARBA" id="ARBA00049244"/>
    </source>
</evidence>
<dbReference type="GO" id="GO:0003887">
    <property type="term" value="F:DNA-directed DNA polymerase activity"/>
    <property type="evidence" value="ECO:0007669"/>
    <property type="project" value="UniProtKB-UniRule"/>
</dbReference>
<dbReference type="PANTHER" id="PTHR32294">
    <property type="entry name" value="DNA POLYMERASE III SUBUNIT ALPHA"/>
    <property type="match status" value="1"/>
</dbReference>
<keyword evidence="6 9" id="KW-0239">DNA-directed DNA polymerase</keyword>
<evidence type="ECO:0000256" key="6">
    <source>
        <dbReference type="ARBA" id="ARBA00022932"/>
    </source>
</evidence>
<keyword evidence="1 9" id="KW-0963">Cytoplasm</keyword>
<dbReference type="InterPro" id="IPR003141">
    <property type="entry name" value="Pol/His_phosphatase_N"/>
</dbReference>
<name>A0A5B8RX96_9BURK</name>
<dbReference type="GO" id="GO:0006260">
    <property type="term" value="P:DNA replication"/>
    <property type="evidence" value="ECO:0007669"/>
    <property type="project" value="UniProtKB-KW"/>
</dbReference>
<dbReference type="EC" id="2.7.7.7" evidence="9"/>
<sequence length="1143" mass="124968">MRRRGATTSSPRHPARAWCGSTANKTPATPRRAGICTACMPEPAALPGYAELHAISAFSFGRGASLPQELVQRAVELGYAGLALTDECSVAGVVRAWARLRELREEGRVPEGFALLYGSEFALPGGRLIAIARHLQGWGGLCRFITAARTGGAAKGSYQIDWQHGSFSLLAGCEILWVPEPPTNSAIDEEAVSACLASVTARFDPEHLWLAVELLRSPEDPLWLATLRLLGARHGLPLVAAGGVCMHRRSRKPLQDVLTATRLNRPVADCGLQLQPSAERHLRHRLLLSRIYPRALLQATLQVVQRCSGFDLAQIHYDYPQESLPAGLTPSQALRQRVLQGMAERYPRGTPVQIRRYLVKELRLIAACRYEMFFLTVHDIVCFARERGILCQGRGSAANSVVCWCLGITAANPEHSHPLLERFISRERRHEPPDIDVDFEHERREEVIQYLYAKYGRERAALAAAVITWRPRSAIRAVGAALGLPQTLIDAYAQDHPGFHEAPGAAHLQALAVRTGGQPLSERSALLWPLLARQLLGLPRHLSQHVGGFVLTQTPLTCLVPVENAAMAGRSVIQWDKNDIKDLGLMKVDVLALGMLSAIRRTLELVSERRGAPFTRYDIPPDDPATYAMARRADTVGVFQIESRAQMAMLPRLKPATFYDLVVQVALVRPGPVAGGMVRPYLLARSRRAAGRATRYERSALEDPAQPPRLMQALARTLGVPIFQEQVMQMAILAAGFSPGEADALRRGMATFKYGGNVHKFEARFIGGMVAGGYRPDFARRIFEQIKGFGEYGFPESHAWSFALLAYESAWLKCHEPEAFLAALLNAQPMGFYTPSQLIQDARRHGVAVLPVDVTQSDWDCRLQYPQAVVQDCKPNRPQTLAGKALSAIENKADADLRPAVRLGLRLVGSLGREAGARIVQARTLRPLAGTEDLALRARLGRGELNALAAADALASLAGHRRQQTWEAAALHGTPRLLQDAPVGEARLCLPAAAEAEEIIHDYAALGLTLRRHPLALLRPHLARRRLSSAAALLALPSGRSVRACGLVTVRQRPQTAGGTVFVTLEDETGTVNVIIGAELRERQRQVLLHARLLAVQGRWQRTCAAEPGAGSAACHLVAGQLADLTPLLGRLAGHSGRSRDFR</sequence>
<evidence type="ECO:0000256" key="5">
    <source>
        <dbReference type="ARBA" id="ARBA00022763"/>
    </source>
</evidence>
<protein>
    <recommendedName>
        <fullName evidence="9">Error-prone DNA polymerase</fullName>
        <ecNumber evidence="9">2.7.7.7</ecNumber>
    </recommendedName>
</protein>
<feature type="compositionally biased region" description="Polar residues" evidence="10">
    <location>
        <begin position="1"/>
        <end position="11"/>
    </location>
</feature>
<keyword evidence="2 9" id="KW-0808">Transferase</keyword>
<proteinExistence type="inferred from homology"/>
<feature type="region of interest" description="Disordered" evidence="10">
    <location>
        <begin position="1"/>
        <end position="29"/>
    </location>
</feature>
<dbReference type="OrthoDB" id="9803237at2"/>
<dbReference type="InterPro" id="IPR016195">
    <property type="entry name" value="Pol/histidinol_Pase-like"/>
</dbReference>
<dbReference type="InterPro" id="IPR004805">
    <property type="entry name" value="DnaE2/DnaE/PolC"/>
</dbReference>
<evidence type="ECO:0000256" key="9">
    <source>
        <dbReference type="HAMAP-Rule" id="MF_01902"/>
    </source>
</evidence>
<dbReference type="KEGG" id="cof:FOZ74_14775"/>
<dbReference type="GO" id="GO:0006281">
    <property type="term" value="P:DNA repair"/>
    <property type="evidence" value="ECO:0007669"/>
    <property type="project" value="UniProtKB-UniRule"/>
</dbReference>
<keyword evidence="13" id="KW-1185">Reference proteome</keyword>